<feature type="signal peptide" evidence="2">
    <location>
        <begin position="1"/>
        <end position="18"/>
    </location>
</feature>
<dbReference type="AlphaFoldDB" id="A0A1G5PQH5"/>
<comment type="similarity">
    <text evidence="1">Belongs to the metallo-beta-lactamase superfamily. Class-B beta-lactamase family.</text>
</comment>
<dbReference type="PANTHER" id="PTHR42951:SF4">
    <property type="entry name" value="ACYL-COENZYME A THIOESTERASE MBLAC2"/>
    <property type="match status" value="1"/>
</dbReference>
<dbReference type="CDD" id="cd16282">
    <property type="entry name" value="metallo-hydrolase-like_MBL-fold"/>
    <property type="match status" value="1"/>
</dbReference>
<dbReference type="STRING" id="415747.SAMN03097708_00565"/>
<evidence type="ECO:0000313" key="5">
    <source>
        <dbReference type="Proteomes" id="UP000199648"/>
    </source>
</evidence>
<dbReference type="InterPro" id="IPR036866">
    <property type="entry name" value="RibonucZ/Hydroxyglut_hydro"/>
</dbReference>
<accession>A0A1G5PQH5</accession>
<protein>
    <submittedName>
        <fullName evidence="4">Glyoxylase, beta-lactamase superfamily II</fullName>
    </submittedName>
</protein>
<evidence type="ECO:0000313" key="4">
    <source>
        <dbReference type="EMBL" id="SCZ51703.1"/>
    </source>
</evidence>
<dbReference type="EMBL" id="FMWD01000002">
    <property type="protein sequence ID" value="SCZ51703.1"/>
    <property type="molecule type" value="Genomic_DNA"/>
</dbReference>
<keyword evidence="5" id="KW-1185">Reference proteome</keyword>
<dbReference type="PANTHER" id="PTHR42951">
    <property type="entry name" value="METALLO-BETA-LACTAMASE DOMAIN-CONTAINING"/>
    <property type="match status" value="1"/>
</dbReference>
<evidence type="ECO:0000256" key="2">
    <source>
        <dbReference type="SAM" id="SignalP"/>
    </source>
</evidence>
<dbReference type="SMART" id="SM00849">
    <property type="entry name" value="Lactamase_B"/>
    <property type="match status" value="1"/>
</dbReference>
<dbReference type="GO" id="GO:0017001">
    <property type="term" value="P:antibiotic catabolic process"/>
    <property type="evidence" value="ECO:0007669"/>
    <property type="project" value="UniProtKB-ARBA"/>
</dbReference>
<proteinExistence type="inferred from homology"/>
<reference evidence="4 5" key="1">
    <citation type="submission" date="2016-10" db="EMBL/GenBank/DDBJ databases">
        <authorList>
            <person name="de Groot N.N."/>
        </authorList>
    </citation>
    <scope>NUCLEOTIDE SEQUENCE [LARGE SCALE GENOMIC DNA]</scope>
    <source>
        <strain evidence="4 5">HLD2</strain>
    </source>
</reference>
<sequence>MKKVTALTAMLLMAPAFATERGPAIPDYPADQVANNTYVIHGPKGYPSPENQGFMNNPAFVVTDEGVVVIDPGSSVQTGEMVLRQIREITEAPVVALLNTHVHGDHWLGNHAFRNADPQVPIYGHPNMIKGVEEGAGEQWIDIMHRSTEGATAGTEIRGPNIAVGDGDAVSFGDTTFRFHHPGPAHTTTDIMIEIPEKKVLFLADNVCNERIVGMNDGTFRGSVEVIDAALQIPAEVYVPGHGQTAGVEFVHDYRGYLDGVYSGAEEFYEQGMEPFEMKPLIEKRLARFKNWTGFNEELGKHISLAVLEAEQAMFE</sequence>
<dbReference type="Proteomes" id="UP000199648">
    <property type="component" value="Unassembled WGS sequence"/>
</dbReference>
<dbReference type="Gene3D" id="3.60.15.10">
    <property type="entry name" value="Ribonuclease Z/Hydroxyacylglutathione hydrolase-like"/>
    <property type="match status" value="1"/>
</dbReference>
<organism evidence="4 5">
    <name type="scientific">Thiohalomonas denitrificans</name>
    <dbReference type="NCBI Taxonomy" id="415747"/>
    <lineage>
        <taxon>Bacteria</taxon>
        <taxon>Pseudomonadati</taxon>
        <taxon>Pseudomonadota</taxon>
        <taxon>Gammaproteobacteria</taxon>
        <taxon>Thiohalomonadales</taxon>
        <taxon>Thiohalomonadaceae</taxon>
        <taxon>Thiohalomonas</taxon>
    </lineage>
</organism>
<evidence type="ECO:0000259" key="3">
    <source>
        <dbReference type="SMART" id="SM00849"/>
    </source>
</evidence>
<keyword evidence="2" id="KW-0732">Signal</keyword>
<gene>
    <name evidence="4" type="ORF">SAMN03097708_00565</name>
</gene>
<dbReference type="SUPFAM" id="SSF56281">
    <property type="entry name" value="Metallo-hydrolase/oxidoreductase"/>
    <property type="match status" value="1"/>
</dbReference>
<dbReference type="RefSeq" id="WP_175452412.1">
    <property type="nucleotide sequence ID" value="NZ_FMWD01000002.1"/>
</dbReference>
<feature type="domain" description="Metallo-beta-lactamase" evidence="3">
    <location>
        <begin position="56"/>
        <end position="242"/>
    </location>
</feature>
<dbReference type="Pfam" id="PF00753">
    <property type="entry name" value="Lactamase_B"/>
    <property type="match status" value="1"/>
</dbReference>
<evidence type="ECO:0000256" key="1">
    <source>
        <dbReference type="ARBA" id="ARBA00005250"/>
    </source>
</evidence>
<feature type="chain" id="PRO_5011648829" evidence="2">
    <location>
        <begin position="19"/>
        <end position="316"/>
    </location>
</feature>
<name>A0A1G5PQH5_9GAMM</name>
<dbReference type="InterPro" id="IPR050855">
    <property type="entry name" value="NDM-1-like"/>
</dbReference>
<dbReference type="InterPro" id="IPR001279">
    <property type="entry name" value="Metallo-B-lactamas"/>
</dbReference>